<evidence type="ECO:0000313" key="8">
    <source>
        <dbReference type="EMBL" id="KAG0661708.1"/>
    </source>
</evidence>
<evidence type="ECO:0000256" key="3">
    <source>
        <dbReference type="ARBA" id="ARBA00022989"/>
    </source>
</evidence>
<comment type="subcellular location">
    <subcellularLocation>
        <location evidence="1">Membrane</location>
        <topology evidence="1">Multi-pass membrane protein</topology>
    </subcellularLocation>
</comment>
<keyword evidence="2 6" id="KW-0812">Transmembrane</keyword>
<dbReference type="OrthoDB" id="6418713at2759"/>
<protein>
    <recommendedName>
        <fullName evidence="7">Sugar phosphate transporter domain-containing protein</fullName>
    </recommendedName>
</protein>
<feature type="transmembrane region" description="Helical" evidence="6">
    <location>
        <begin position="188"/>
        <end position="205"/>
    </location>
</feature>
<feature type="region of interest" description="Disordered" evidence="5">
    <location>
        <begin position="1"/>
        <end position="36"/>
    </location>
</feature>
<name>A0A9P6W293_RHOMI</name>
<feature type="transmembrane region" description="Helical" evidence="6">
    <location>
        <begin position="160"/>
        <end position="181"/>
    </location>
</feature>
<feature type="transmembrane region" description="Helical" evidence="6">
    <location>
        <begin position="135"/>
        <end position="154"/>
    </location>
</feature>
<evidence type="ECO:0000259" key="7">
    <source>
        <dbReference type="Pfam" id="PF03151"/>
    </source>
</evidence>
<dbReference type="Proteomes" id="UP000777482">
    <property type="component" value="Unassembled WGS sequence"/>
</dbReference>
<gene>
    <name evidence="8" type="ORF">C6P46_003810</name>
</gene>
<dbReference type="InterPro" id="IPR050186">
    <property type="entry name" value="TPT_transporter"/>
</dbReference>
<organism evidence="8 9">
    <name type="scientific">Rhodotorula mucilaginosa</name>
    <name type="common">Yeast</name>
    <name type="synonym">Rhodotorula rubra</name>
    <dbReference type="NCBI Taxonomy" id="5537"/>
    <lineage>
        <taxon>Eukaryota</taxon>
        <taxon>Fungi</taxon>
        <taxon>Dikarya</taxon>
        <taxon>Basidiomycota</taxon>
        <taxon>Pucciniomycotina</taxon>
        <taxon>Microbotryomycetes</taxon>
        <taxon>Sporidiobolales</taxon>
        <taxon>Sporidiobolaceae</taxon>
        <taxon>Rhodotorula</taxon>
    </lineage>
</organism>
<reference evidence="8 9" key="1">
    <citation type="submission" date="2020-11" db="EMBL/GenBank/DDBJ databases">
        <title>Kefir isolates.</title>
        <authorList>
            <person name="Marcisauskas S."/>
            <person name="Kim Y."/>
            <person name="Blasche S."/>
        </authorList>
    </citation>
    <scope>NUCLEOTIDE SEQUENCE [LARGE SCALE GENOMIC DNA]</scope>
    <source>
        <strain evidence="8 9">KR</strain>
    </source>
</reference>
<evidence type="ECO:0000256" key="2">
    <source>
        <dbReference type="ARBA" id="ARBA00022692"/>
    </source>
</evidence>
<evidence type="ECO:0000256" key="4">
    <source>
        <dbReference type="ARBA" id="ARBA00023136"/>
    </source>
</evidence>
<keyword evidence="9" id="KW-1185">Reference proteome</keyword>
<feature type="domain" description="Sugar phosphate transporter" evidence="7">
    <location>
        <begin position="59"/>
        <end position="349"/>
    </location>
</feature>
<feature type="transmembrane region" description="Helical" evidence="6">
    <location>
        <begin position="306"/>
        <end position="327"/>
    </location>
</feature>
<dbReference type="EMBL" id="PUHQ01000032">
    <property type="protein sequence ID" value="KAG0661708.1"/>
    <property type="molecule type" value="Genomic_DNA"/>
</dbReference>
<keyword evidence="4 6" id="KW-0472">Membrane</keyword>
<feature type="transmembrane region" description="Helical" evidence="6">
    <location>
        <begin position="211"/>
        <end position="231"/>
    </location>
</feature>
<dbReference type="GO" id="GO:0016020">
    <property type="term" value="C:membrane"/>
    <property type="evidence" value="ECO:0007669"/>
    <property type="project" value="UniProtKB-SubCell"/>
</dbReference>
<evidence type="ECO:0000313" key="9">
    <source>
        <dbReference type="Proteomes" id="UP000777482"/>
    </source>
</evidence>
<proteinExistence type="predicted"/>
<feature type="transmembrane region" description="Helical" evidence="6">
    <location>
        <begin position="276"/>
        <end position="299"/>
    </location>
</feature>
<evidence type="ECO:0000256" key="1">
    <source>
        <dbReference type="ARBA" id="ARBA00004141"/>
    </source>
</evidence>
<dbReference type="PANTHER" id="PTHR11132">
    <property type="entry name" value="SOLUTE CARRIER FAMILY 35"/>
    <property type="match status" value="1"/>
</dbReference>
<feature type="transmembrane region" description="Helical" evidence="6">
    <location>
        <begin position="56"/>
        <end position="78"/>
    </location>
</feature>
<feature type="transmembrane region" description="Helical" evidence="6">
    <location>
        <begin position="84"/>
        <end position="106"/>
    </location>
</feature>
<dbReference type="Pfam" id="PF03151">
    <property type="entry name" value="TPT"/>
    <property type="match status" value="1"/>
</dbReference>
<feature type="transmembrane region" description="Helical" evidence="6">
    <location>
        <begin position="243"/>
        <end position="264"/>
    </location>
</feature>
<feature type="transmembrane region" description="Helical" evidence="6">
    <location>
        <begin position="333"/>
        <end position="351"/>
    </location>
</feature>
<comment type="caution">
    <text evidence="8">The sequence shown here is derived from an EMBL/GenBank/DDBJ whole genome shotgun (WGS) entry which is preliminary data.</text>
</comment>
<keyword evidence="3 6" id="KW-1133">Transmembrane helix</keyword>
<sequence length="369" mass="40117">MSAEKDVKLSVYDDKEDSVNSSLLERTTGPAKDSLPTSIPDKAASLTSADGVKKIWPGYIIAIWIALSSSVILQNAWILRTLQFNYPIFLTTWYDILLSHLVYATIGTRLLLRFTHLLDDVHNVQMSWDRWLKNIVPIGCLFSGSLIWNNIAYLSLSVSFIQMLKAFTSVAVLVMSVAFGLEQMQPRKFIIVIAISCGVALASYGEIAFDWSGFIAQALGIAFEASRLVCIQKLLTGLKMGPLVSLYYFAPVCAGFNLILLPFFEGSAPFRVALDLVGLPVLIGNATTALALNIAVVFLIGCASSLVLTLSGVIKDILLVLGSVVIMGSTVTFTQMVGYAIALAGLVVFKLPKETTDKLMLQARSAFGR</sequence>
<evidence type="ECO:0000256" key="6">
    <source>
        <dbReference type="SAM" id="Phobius"/>
    </source>
</evidence>
<feature type="compositionally biased region" description="Basic and acidic residues" evidence="5">
    <location>
        <begin position="1"/>
        <end position="13"/>
    </location>
</feature>
<dbReference type="InterPro" id="IPR004853">
    <property type="entry name" value="Sugar_P_trans_dom"/>
</dbReference>
<accession>A0A9P6W293</accession>
<evidence type="ECO:0000256" key="5">
    <source>
        <dbReference type="SAM" id="MobiDB-lite"/>
    </source>
</evidence>
<dbReference type="AlphaFoldDB" id="A0A9P6W293"/>